<keyword evidence="2" id="KW-1133">Transmembrane helix</keyword>
<proteinExistence type="predicted"/>
<evidence type="ECO:0000256" key="1">
    <source>
        <dbReference type="SAM" id="MobiDB-lite"/>
    </source>
</evidence>
<dbReference type="EMBL" id="AWSO01001463">
    <property type="protein sequence ID" value="ESK83716.1"/>
    <property type="molecule type" value="Genomic_DNA"/>
</dbReference>
<dbReference type="STRING" id="1381753.V2WT59"/>
<evidence type="ECO:0000313" key="4">
    <source>
        <dbReference type="Proteomes" id="UP000017559"/>
    </source>
</evidence>
<gene>
    <name evidence="3" type="ORF">Moror_2106</name>
</gene>
<feature type="region of interest" description="Disordered" evidence="1">
    <location>
        <begin position="340"/>
        <end position="362"/>
    </location>
</feature>
<keyword evidence="2" id="KW-0472">Membrane</keyword>
<keyword evidence="2" id="KW-0812">Transmembrane</keyword>
<evidence type="ECO:0000256" key="2">
    <source>
        <dbReference type="SAM" id="Phobius"/>
    </source>
</evidence>
<comment type="caution">
    <text evidence="3">The sequence shown here is derived from an EMBL/GenBank/DDBJ whole genome shotgun (WGS) entry which is preliminary data.</text>
</comment>
<reference evidence="3 4" key="1">
    <citation type="journal article" date="2014" name="BMC Genomics">
        <title>Genome and secretome analysis of the hemibiotrophic fungal pathogen, Moniliophthora roreri, which causes frosty pod rot disease of cacao: mechanisms of the biotrophic and necrotrophic phases.</title>
        <authorList>
            <person name="Meinhardt L.W."/>
            <person name="Costa G.G.L."/>
            <person name="Thomazella D.P.T."/>
            <person name="Teixeira P.J.P.L."/>
            <person name="Carazzolle M.F."/>
            <person name="Schuster S.C."/>
            <person name="Carlson J.E."/>
            <person name="Guiltinan M.J."/>
            <person name="Mieczkowski P."/>
            <person name="Farmer A."/>
            <person name="Ramaraj T."/>
            <person name="Crozier J."/>
            <person name="Davis R.E."/>
            <person name="Shao J."/>
            <person name="Melnick R.L."/>
            <person name="Pereira G.A.G."/>
            <person name="Bailey B.A."/>
        </authorList>
    </citation>
    <scope>NUCLEOTIDE SEQUENCE [LARGE SCALE GENOMIC DNA]</scope>
    <source>
        <strain evidence="3 4">MCA 2997</strain>
    </source>
</reference>
<dbReference type="OrthoDB" id="3052647at2759"/>
<organism evidence="3 4">
    <name type="scientific">Moniliophthora roreri (strain MCA 2997)</name>
    <name type="common">Cocoa frosty pod rot fungus</name>
    <name type="synonym">Crinipellis roreri</name>
    <dbReference type="NCBI Taxonomy" id="1381753"/>
    <lineage>
        <taxon>Eukaryota</taxon>
        <taxon>Fungi</taxon>
        <taxon>Dikarya</taxon>
        <taxon>Basidiomycota</taxon>
        <taxon>Agaricomycotina</taxon>
        <taxon>Agaricomycetes</taxon>
        <taxon>Agaricomycetidae</taxon>
        <taxon>Agaricales</taxon>
        <taxon>Marasmiineae</taxon>
        <taxon>Marasmiaceae</taxon>
        <taxon>Moniliophthora</taxon>
    </lineage>
</organism>
<evidence type="ECO:0000313" key="3">
    <source>
        <dbReference type="EMBL" id="ESK83716.1"/>
    </source>
</evidence>
<keyword evidence="4" id="KW-1185">Reference proteome</keyword>
<evidence type="ECO:0008006" key="5">
    <source>
        <dbReference type="Google" id="ProtNLM"/>
    </source>
</evidence>
<sequence length="490" mass="54096">MARFLSFTRFPRRVVIDDTDPRVKYETQSWSLDAAGSFNNISAWGPAYNNTMHGSSQNSASFSFNFEGEYVSVWGAKDNRKIPKDESTDDDLAKLARWQCQVDGSLIESFNYPRDIDFITNNVLCETSGLSLTAPHVLTVNITVEDPETQMFWFDKIEYAPGPNVKLAGEVMKFDSSDSSIRYNNGSGSWVLDTSAGIPLFNATRTTGASMSFRFNGQHFNSHHIVYSAYTSSVGTQVTLHGVDEGRSRSNLRAESSGRYHIDGIDDQTFLLPGSRPFPSDSSIPTNHWNEWLFTSPELEPGTHELLVTFMGVQTGGLRPQGLSVDYFYVAVAEIPTNGSDGKDGSRGLGPENHPGSKDKPVGGIVGGTVCGVITIFVLGWVICFYYRRRKLKTEIFTSVPYDSQGQDILPVSFKAAPNRWHVKSRETQNRGRDQGATVPVSVSGLSAHEGRPNLLGVNDDGEQYVDSGWRPQHSGQGLPPTYRDATRSI</sequence>
<dbReference type="Proteomes" id="UP000017559">
    <property type="component" value="Unassembled WGS sequence"/>
</dbReference>
<feature type="transmembrane region" description="Helical" evidence="2">
    <location>
        <begin position="362"/>
        <end position="387"/>
    </location>
</feature>
<dbReference type="AlphaFoldDB" id="V2WT59"/>
<feature type="compositionally biased region" description="Basic and acidic residues" evidence="1">
    <location>
        <begin position="425"/>
        <end position="434"/>
    </location>
</feature>
<name>V2WT59_MONRO</name>
<protein>
    <recommendedName>
        <fullName evidence="5">Transmembrane protein</fullName>
    </recommendedName>
</protein>
<dbReference type="KEGG" id="mrr:Moror_2106"/>
<accession>V2WT59</accession>
<dbReference type="HOGENOM" id="CLU_036313_2_0_1"/>
<feature type="region of interest" description="Disordered" evidence="1">
    <location>
        <begin position="425"/>
        <end position="490"/>
    </location>
</feature>